<protein>
    <submittedName>
        <fullName evidence="3">Uncharacterized protein</fullName>
    </submittedName>
</protein>
<keyword evidence="2" id="KW-0812">Transmembrane</keyword>
<organism evidence="3 4">
    <name type="scientific">Punica granatum</name>
    <name type="common">Pomegranate</name>
    <dbReference type="NCBI Taxonomy" id="22663"/>
    <lineage>
        <taxon>Eukaryota</taxon>
        <taxon>Viridiplantae</taxon>
        <taxon>Streptophyta</taxon>
        <taxon>Embryophyta</taxon>
        <taxon>Tracheophyta</taxon>
        <taxon>Spermatophyta</taxon>
        <taxon>Magnoliopsida</taxon>
        <taxon>eudicotyledons</taxon>
        <taxon>Gunneridae</taxon>
        <taxon>Pentapetalae</taxon>
        <taxon>rosids</taxon>
        <taxon>malvids</taxon>
        <taxon>Myrtales</taxon>
        <taxon>Lythraceae</taxon>
        <taxon>Punica</taxon>
    </lineage>
</organism>
<evidence type="ECO:0000256" key="1">
    <source>
        <dbReference type="SAM" id="MobiDB-lite"/>
    </source>
</evidence>
<feature type="transmembrane region" description="Helical" evidence="2">
    <location>
        <begin position="31"/>
        <end position="53"/>
    </location>
</feature>
<dbReference type="Proteomes" id="UP000233551">
    <property type="component" value="Unassembled WGS sequence"/>
</dbReference>
<evidence type="ECO:0000313" key="4">
    <source>
        <dbReference type="Proteomes" id="UP000233551"/>
    </source>
</evidence>
<dbReference type="PANTHER" id="PTHR35752:SF1">
    <property type="entry name" value="G-PROTEIN COUPLED RECEPTOR"/>
    <property type="match status" value="1"/>
</dbReference>
<keyword evidence="2" id="KW-1133">Transmembrane helix</keyword>
<reference evidence="3 4" key="1">
    <citation type="submission" date="2017-11" db="EMBL/GenBank/DDBJ databases">
        <title>De-novo sequencing of pomegranate (Punica granatum L.) genome.</title>
        <authorList>
            <person name="Akparov Z."/>
            <person name="Amiraslanov A."/>
            <person name="Hajiyeva S."/>
            <person name="Abbasov M."/>
            <person name="Kaur K."/>
            <person name="Hamwieh A."/>
            <person name="Solovyev V."/>
            <person name="Salamov A."/>
            <person name="Braich B."/>
            <person name="Kosarev P."/>
            <person name="Mahmoud A."/>
            <person name="Hajiyev E."/>
            <person name="Babayeva S."/>
            <person name="Izzatullayeva V."/>
            <person name="Mammadov A."/>
            <person name="Mammadov A."/>
            <person name="Sharifova S."/>
            <person name="Ojaghi J."/>
            <person name="Eynullazada K."/>
            <person name="Bayramov B."/>
            <person name="Abdulazimova A."/>
            <person name="Shahmuradov I."/>
        </authorList>
    </citation>
    <scope>NUCLEOTIDE SEQUENCE [LARGE SCALE GENOMIC DNA]</scope>
    <source>
        <strain evidence="4">cv. AG2017</strain>
        <tissue evidence="3">Leaf</tissue>
    </source>
</reference>
<keyword evidence="4" id="KW-1185">Reference proteome</keyword>
<evidence type="ECO:0000256" key="2">
    <source>
        <dbReference type="SAM" id="Phobius"/>
    </source>
</evidence>
<dbReference type="STRING" id="22663.A0A2I0KNI5"/>
<dbReference type="EMBL" id="PGOL01000477">
    <property type="protein sequence ID" value="PKI69999.1"/>
    <property type="molecule type" value="Genomic_DNA"/>
</dbReference>
<feature type="transmembrane region" description="Helical" evidence="2">
    <location>
        <begin position="383"/>
        <end position="407"/>
    </location>
</feature>
<feature type="region of interest" description="Disordered" evidence="1">
    <location>
        <begin position="453"/>
        <end position="478"/>
    </location>
</feature>
<dbReference type="AlphaFoldDB" id="A0A2I0KNI5"/>
<sequence>MTCLFRAQPISCNETGPLSFKHRHGPTATSLFFVVVVVVVVLLFLPVSSIISFKHQFSGDLQKMIIRSKRWESSPCTSSLFSLSIVVTAVLLQEPEAASVVVPSSNCYALDNSSHLVDFSSWVGQVFEYEGKDKDLVVRFCKDVETRSNTGYVDFGWFDKFNHFVPGSGHVDFVQRFYNGDLLNCETSYDKLGRTAQVNIICGKCSNGQCRGELGCICNVSYESACRVSIELAIPCEKRGPRVFTGFTLGFSPRSWEIVHNGMTQQGYEKSNNYFSFRTEQTHIVLYMTAVASQSNLVQKPIIKVVPEEGLEVRSSGSAITGNPPTTLSPSMLILEWRCEKRSDVPYEVEITTPIDGYEPIQFTLSKMCEYRQDGEGDTVRGWAIFGILSCICITLSTFLCIGGLVYKTRVERQRGLDALPGITYLSACLETVSGGGSNGYSRPEDLNSAFASQASWEQPSPSNQRTWRPSERTYGSI</sequence>
<keyword evidence="2" id="KW-0472">Membrane</keyword>
<evidence type="ECO:0000313" key="3">
    <source>
        <dbReference type="EMBL" id="PKI69999.1"/>
    </source>
</evidence>
<gene>
    <name evidence="3" type="ORF">CRG98_009602</name>
</gene>
<comment type="caution">
    <text evidence="3">The sequence shown here is derived from an EMBL/GenBank/DDBJ whole genome shotgun (WGS) entry which is preliminary data.</text>
</comment>
<proteinExistence type="predicted"/>
<accession>A0A2I0KNI5</accession>
<name>A0A2I0KNI5_PUNGR</name>
<dbReference type="PANTHER" id="PTHR35752">
    <property type="entry name" value="G-PROTEIN COUPLED RECEPTOR"/>
    <property type="match status" value="1"/>
</dbReference>